<keyword evidence="1" id="KW-0812">Transmembrane</keyword>
<evidence type="ECO:0000313" key="4">
    <source>
        <dbReference type="Proteomes" id="UP001501425"/>
    </source>
</evidence>
<keyword evidence="1" id="KW-1133">Transmembrane helix</keyword>
<keyword evidence="1" id="KW-0472">Membrane</keyword>
<reference evidence="2" key="1">
    <citation type="journal article" date="2014" name="Int. J. Syst. Evol. Microbiol.">
        <title>Complete genome sequence of Corynebacterium casei LMG S-19264T (=DSM 44701T), isolated from a smear-ripened cheese.</title>
        <authorList>
            <consortium name="US DOE Joint Genome Institute (JGI-PGF)"/>
            <person name="Walter F."/>
            <person name="Albersmeier A."/>
            <person name="Kalinowski J."/>
            <person name="Ruckert C."/>
        </authorList>
    </citation>
    <scope>NUCLEOTIDE SEQUENCE</scope>
    <source>
        <strain evidence="2">JCM 14265</strain>
    </source>
</reference>
<dbReference type="RefSeq" id="WP_343775620.1">
    <property type="nucleotide sequence ID" value="NZ_BAAADQ010000001.1"/>
</dbReference>
<dbReference type="InterPro" id="IPR058342">
    <property type="entry name" value="DUF8029"/>
</dbReference>
<organism evidence="2 4">
    <name type="scientific">Halorubrum ejinorense</name>
    <dbReference type="NCBI Taxonomy" id="425309"/>
    <lineage>
        <taxon>Archaea</taxon>
        <taxon>Methanobacteriati</taxon>
        <taxon>Methanobacteriota</taxon>
        <taxon>Stenosarchaea group</taxon>
        <taxon>Halobacteria</taxon>
        <taxon>Halobacteriales</taxon>
        <taxon>Haloferacaceae</taxon>
        <taxon>Halorubrum</taxon>
    </lineage>
</organism>
<dbReference type="Pfam" id="PF26072">
    <property type="entry name" value="DUF8029"/>
    <property type="match status" value="1"/>
</dbReference>
<dbReference type="AlphaFoldDB" id="A0AAV3SLQ5"/>
<sequence>MPGVAVGPHMTASSLALAGLLAPAQAALLGSQFGQLLVALVAVALVIVVGKFVLKLAWRLVTIGIVVVAAFYLLSAIGLI</sequence>
<proteinExistence type="predicted"/>
<keyword evidence="5" id="KW-1185">Reference proteome</keyword>
<dbReference type="Proteomes" id="UP001501425">
    <property type="component" value="Unassembled WGS sequence"/>
</dbReference>
<gene>
    <name evidence="3" type="ORF">ABNG02_02175</name>
    <name evidence="2" type="ORF">GCM10008994_01570</name>
</gene>
<feature type="transmembrane region" description="Helical" evidence="1">
    <location>
        <begin position="36"/>
        <end position="54"/>
    </location>
</feature>
<reference evidence="3 5" key="3">
    <citation type="submission" date="2024-06" db="EMBL/GenBank/DDBJ databases">
        <title>Halorubrum miltondacostae sp. nov., a potential PHA producer isolated from an inland solar saltern in Rio Maior, Portugal.</title>
        <authorList>
            <person name="Albuquerque L."/>
            <person name="Viver T."/>
            <person name="Barroso C."/>
            <person name="Claudino R."/>
            <person name="Galvan M."/>
            <person name="Simoes G."/>
            <person name="Lobo Da Cunha A."/>
            <person name="Egas C."/>
        </authorList>
    </citation>
    <scope>NUCLEOTIDE SEQUENCE [LARGE SCALE GENOMIC DNA]</scope>
    <source>
        <strain evidence="3 5">DSM 18646</strain>
    </source>
</reference>
<evidence type="ECO:0000313" key="2">
    <source>
        <dbReference type="EMBL" id="GAA0530669.1"/>
    </source>
</evidence>
<reference evidence="2" key="2">
    <citation type="submission" date="2023-12" db="EMBL/GenBank/DDBJ databases">
        <authorList>
            <person name="Sun Q."/>
            <person name="Inoue M."/>
        </authorList>
    </citation>
    <scope>NUCLEOTIDE SEQUENCE</scope>
    <source>
        <strain evidence="2">JCM 14265</strain>
    </source>
</reference>
<dbReference type="EMBL" id="JBEDNW010000001">
    <property type="protein sequence ID" value="MEZ3166131.1"/>
    <property type="molecule type" value="Genomic_DNA"/>
</dbReference>
<name>A0AAV3SLQ5_9EURY</name>
<evidence type="ECO:0008006" key="6">
    <source>
        <dbReference type="Google" id="ProtNLM"/>
    </source>
</evidence>
<accession>A0AAV3SLQ5</accession>
<evidence type="ECO:0000256" key="1">
    <source>
        <dbReference type="SAM" id="Phobius"/>
    </source>
</evidence>
<feature type="transmembrane region" description="Helical" evidence="1">
    <location>
        <begin position="61"/>
        <end position="79"/>
    </location>
</feature>
<evidence type="ECO:0000313" key="5">
    <source>
        <dbReference type="Proteomes" id="UP001567571"/>
    </source>
</evidence>
<dbReference type="Proteomes" id="UP001567571">
    <property type="component" value="Unassembled WGS sequence"/>
</dbReference>
<dbReference type="EMBL" id="BAAADQ010000001">
    <property type="protein sequence ID" value="GAA0530669.1"/>
    <property type="molecule type" value="Genomic_DNA"/>
</dbReference>
<comment type="caution">
    <text evidence="2">The sequence shown here is derived from an EMBL/GenBank/DDBJ whole genome shotgun (WGS) entry which is preliminary data.</text>
</comment>
<protein>
    <recommendedName>
        <fullName evidence="6">Membrane transporter protein</fullName>
    </recommendedName>
</protein>
<evidence type="ECO:0000313" key="3">
    <source>
        <dbReference type="EMBL" id="MEZ3166131.1"/>
    </source>
</evidence>